<dbReference type="SUPFAM" id="SSF55874">
    <property type="entry name" value="ATPase domain of HSP90 chaperone/DNA topoisomerase II/histidine kinase"/>
    <property type="match status" value="1"/>
</dbReference>
<protein>
    <recommendedName>
        <fullName evidence="1">Histidine kinase/HSP90-like ATPase domain-containing protein</fullName>
    </recommendedName>
</protein>
<organism evidence="2 3">
    <name type="scientific">Pseudonocardia yuanmonensis</name>
    <dbReference type="NCBI Taxonomy" id="1095914"/>
    <lineage>
        <taxon>Bacteria</taxon>
        <taxon>Bacillati</taxon>
        <taxon>Actinomycetota</taxon>
        <taxon>Actinomycetes</taxon>
        <taxon>Pseudonocardiales</taxon>
        <taxon>Pseudonocardiaceae</taxon>
        <taxon>Pseudonocardia</taxon>
    </lineage>
</organism>
<comment type="caution">
    <text evidence="2">The sequence shown here is derived from an EMBL/GenBank/DDBJ whole genome shotgun (WGS) entry which is preliminary data.</text>
</comment>
<evidence type="ECO:0000313" key="2">
    <source>
        <dbReference type="EMBL" id="GAA4682989.1"/>
    </source>
</evidence>
<dbReference type="CDD" id="cd16936">
    <property type="entry name" value="HATPase_RsbW-like"/>
    <property type="match status" value="1"/>
</dbReference>
<reference evidence="3" key="1">
    <citation type="journal article" date="2019" name="Int. J. Syst. Evol. Microbiol.">
        <title>The Global Catalogue of Microorganisms (GCM) 10K type strain sequencing project: providing services to taxonomists for standard genome sequencing and annotation.</title>
        <authorList>
            <consortium name="The Broad Institute Genomics Platform"/>
            <consortium name="The Broad Institute Genome Sequencing Center for Infectious Disease"/>
            <person name="Wu L."/>
            <person name="Ma J."/>
        </authorList>
    </citation>
    <scope>NUCLEOTIDE SEQUENCE [LARGE SCALE GENOMIC DNA]</scope>
    <source>
        <strain evidence="3">JCM 18055</strain>
    </source>
</reference>
<proteinExistence type="predicted"/>
<gene>
    <name evidence="2" type="ORF">GCM10023215_16510</name>
</gene>
<keyword evidence="3" id="KW-1185">Reference proteome</keyword>
<evidence type="ECO:0000313" key="3">
    <source>
        <dbReference type="Proteomes" id="UP001500325"/>
    </source>
</evidence>
<dbReference type="RefSeq" id="WP_345379476.1">
    <property type="nucleotide sequence ID" value="NZ_BAABIC010000004.1"/>
</dbReference>
<dbReference type="InterPro" id="IPR003594">
    <property type="entry name" value="HATPase_dom"/>
</dbReference>
<dbReference type="InterPro" id="IPR036890">
    <property type="entry name" value="HATPase_C_sf"/>
</dbReference>
<dbReference type="EMBL" id="BAABIC010000004">
    <property type="protein sequence ID" value="GAA4682989.1"/>
    <property type="molecule type" value="Genomic_DNA"/>
</dbReference>
<name>A0ABP8W809_9PSEU</name>
<sequence>MSVIARSLRYPGTPPCLDVVQDALGRLWADAPGVAETDRMLFETALIEIVGNLVEHARRADGRPVDVEMQILVHPDRIEALLEDNGGAPPVDPADAALPADELAESGRGLALAAAVADLGHVRFEGGNRWTVVRHRGAA</sequence>
<evidence type="ECO:0000259" key="1">
    <source>
        <dbReference type="Pfam" id="PF13581"/>
    </source>
</evidence>
<dbReference type="Gene3D" id="3.30.565.10">
    <property type="entry name" value="Histidine kinase-like ATPase, C-terminal domain"/>
    <property type="match status" value="1"/>
</dbReference>
<dbReference type="Proteomes" id="UP001500325">
    <property type="component" value="Unassembled WGS sequence"/>
</dbReference>
<dbReference type="Pfam" id="PF13581">
    <property type="entry name" value="HATPase_c_2"/>
    <property type="match status" value="1"/>
</dbReference>
<feature type="domain" description="Histidine kinase/HSP90-like ATPase" evidence="1">
    <location>
        <begin position="24"/>
        <end position="128"/>
    </location>
</feature>
<accession>A0ABP8W809</accession>